<sequence>MSEKLSFSSHSDPIRSNKGILEYGHGGRERETKRALNNSRIARSYTYTILCRVYKLFTSAMKREREPNSVNTCFLCAHTQVFEYTMFVLWARILISACARKCLRNYSSDLSYLVRPSLDARLWGCGELLKPVHPGSLPPPVIGVTCRTSVDKLQCLSRRLETRAYPEFALGLGLIPIPLLRRPTLALLGWIFDFLLAIAGFHPKSSKYSIWATAGNSIVPELQASSMMLHRSQMVQIRMLVSNGSTQLLCCNANDSSCGSSLGPAHQAYSCCDLVPGNEFPPCLRAKRLQWCNNT</sequence>
<proteinExistence type="predicted"/>
<dbReference type="Proteomes" id="UP000772434">
    <property type="component" value="Unassembled WGS sequence"/>
</dbReference>
<accession>A0A9P5Q2N5</accession>
<protein>
    <submittedName>
        <fullName evidence="1">Uncharacterized protein</fullName>
    </submittedName>
</protein>
<dbReference type="EMBL" id="JADNRY010000020">
    <property type="protein sequence ID" value="KAF9072995.1"/>
    <property type="molecule type" value="Genomic_DNA"/>
</dbReference>
<evidence type="ECO:0000313" key="2">
    <source>
        <dbReference type="Proteomes" id="UP000772434"/>
    </source>
</evidence>
<evidence type="ECO:0000313" key="1">
    <source>
        <dbReference type="EMBL" id="KAF9072995.1"/>
    </source>
</evidence>
<keyword evidence="2" id="KW-1185">Reference proteome</keyword>
<name>A0A9P5Q2N5_9AGAR</name>
<organism evidence="1 2">
    <name type="scientific">Rhodocollybia butyracea</name>
    <dbReference type="NCBI Taxonomy" id="206335"/>
    <lineage>
        <taxon>Eukaryota</taxon>
        <taxon>Fungi</taxon>
        <taxon>Dikarya</taxon>
        <taxon>Basidiomycota</taxon>
        <taxon>Agaricomycotina</taxon>
        <taxon>Agaricomycetes</taxon>
        <taxon>Agaricomycetidae</taxon>
        <taxon>Agaricales</taxon>
        <taxon>Marasmiineae</taxon>
        <taxon>Omphalotaceae</taxon>
        <taxon>Rhodocollybia</taxon>
    </lineage>
</organism>
<reference evidence="1" key="1">
    <citation type="submission" date="2020-11" db="EMBL/GenBank/DDBJ databases">
        <authorList>
            <consortium name="DOE Joint Genome Institute"/>
            <person name="Ahrendt S."/>
            <person name="Riley R."/>
            <person name="Andreopoulos W."/>
            <person name="Labutti K."/>
            <person name="Pangilinan J."/>
            <person name="Ruiz-Duenas F.J."/>
            <person name="Barrasa J.M."/>
            <person name="Sanchez-Garcia M."/>
            <person name="Camarero S."/>
            <person name="Miyauchi S."/>
            <person name="Serrano A."/>
            <person name="Linde D."/>
            <person name="Babiker R."/>
            <person name="Drula E."/>
            <person name="Ayuso-Fernandez I."/>
            <person name="Pacheco R."/>
            <person name="Padilla G."/>
            <person name="Ferreira P."/>
            <person name="Barriuso J."/>
            <person name="Kellner H."/>
            <person name="Castanera R."/>
            <person name="Alfaro M."/>
            <person name="Ramirez L."/>
            <person name="Pisabarro A.G."/>
            <person name="Kuo A."/>
            <person name="Tritt A."/>
            <person name="Lipzen A."/>
            <person name="He G."/>
            <person name="Yan M."/>
            <person name="Ng V."/>
            <person name="Cullen D."/>
            <person name="Martin F."/>
            <person name="Rosso M.-N."/>
            <person name="Henrissat B."/>
            <person name="Hibbett D."/>
            <person name="Martinez A.T."/>
            <person name="Grigoriev I.V."/>
        </authorList>
    </citation>
    <scope>NUCLEOTIDE SEQUENCE</scope>
    <source>
        <strain evidence="1">AH 40177</strain>
    </source>
</reference>
<dbReference type="AlphaFoldDB" id="A0A9P5Q2N5"/>
<comment type="caution">
    <text evidence="1">The sequence shown here is derived from an EMBL/GenBank/DDBJ whole genome shotgun (WGS) entry which is preliminary data.</text>
</comment>
<gene>
    <name evidence="1" type="ORF">BDP27DRAFT_1360502</name>
</gene>